<sequence>MAKPLCFRQPFKGLYILQRALSTFVLVPYCMIKYCHASARPRRTWTLSETVWVMVLRRMMRINEATGIMLECTDKTEEVGDRLLEETSFVWLPPVEDHLVKGTAKSEEINPAGIPGYVWPQGTNLTESRGYVGYWIHGGTYRSVMSEPYGEFTMLDDV</sequence>
<gene>
    <name evidence="1" type="ORF">BDM02DRAFT_3184986</name>
</gene>
<keyword evidence="2" id="KW-1185">Reference proteome</keyword>
<proteinExistence type="predicted"/>
<accession>A0ACB6ZMD3</accession>
<name>A0ACB6ZMD3_THEGA</name>
<reference evidence="1" key="1">
    <citation type="submission" date="2019-10" db="EMBL/GenBank/DDBJ databases">
        <authorList>
            <consortium name="DOE Joint Genome Institute"/>
            <person name="Kuo A."/>
            <person name="Miyauchi S."/>
            <person name="Kiss E."/>
            <person name="Drula E."/>
            <person name="Kohler A."/>
            <person name="Sanchez-Garcia M."/>
            <person name="Andreopoulos B."/>
            <person name="Barry K.W."/>
            <person name="Bonito G."/>
            <person name="Buee M."/>
            <person name="Carver A."/>
            <person name="Chen C."/>
            <person name="Cichocki N."/>
            <person name="Clum A."/>
            <person name="Culley D."/>
            <person name="Crous P.W."/>
            <person name="Fauchery L."/>
            <person name="Girlanda M."/>
            <person name="Hayes R."/>
            <person name="Keri Z."/>
            <person name="Labutti K."/>
            <person name="Lipzen A."/>
            <person name="Lombard V."/>
            <person name="Magnuson J."/>
            <person name="Maillard F."/>
            <person name="Morin E."/>
            <person name="Murat C."/>
            <person name="Nolan M."/>
            <person name="Ohm R."/>
            <person name="Pangilinan J."/>
            <person name="Pereira M."/>
            <person name="Perotto S."/>
            <person name="Peter M."/>
            <person name="Riley R."/>
            <person name="Sitrit Y."/>
            <person name="Stielow B."/>
            <person name="Szollosi G."/>
            <person name="Zifcakova L."/>
            <person name="Stursova M."/>
            <person name="Spatafora J.W."/>
            <person name="Tedersoo L."/>
            <person name="Vaario L.-M."/>
            <person name="Yamada A."/>
            <person name="Yan M."/>
            <person name="Wang P."/>
            <person name="Xu J."/>
            <person name="Bruns T."/>
            <person name="Baldrian P."/>
            <person name="Vilgalys R."/>
            <person name="Henrissat B."/>
            <person name="Grigoriev I.V."/>
            <person name="Hibbett D."/>
            <person name="Nagy L.G."/>
            <person name="Martin F.M."/>
        </authorList>
    </citation>
    <scope>NUCLEOTIDE SEQUENCE</scope>
    <source>
        <strain evidence="1">P2</strain>
    </source>
</reference>
<protein>
    <submittedName>
        <fullName evidence="1">Uncharacterized protein</fullName>
    </submittedName>
</protein>
<reference evidence="1" key="2">
    <citation type="journal article" date="2020" name="Nat. Commun.">
        <title>Large-scale genome sequencing of mycorrhizal fungi provides insights into the early evolution of symbiotic traits.</title>
        <authorList>
            <person name="Miyauchi S."/>
            <person name="Kiss E."/>
            <person name="Kuo A."/>
            <person name="Drula E."/>
            <person name="Kohler A."/>
            <person name="Sanchez-Garcia M."/>
            <person name="Morin E."/>
            <person name="Andreopoulos B."/>
            <person name="Barry K.W."/>
            <person name="Bonito G."/>
            <person name="Buee M."/>
            <person name="Carver A."/>
            <person name="Chen C."/>
            <person name="Cichocki N."/>
            <person name="Clum A."/>
            <person name="Culley D."/>
            <person name="Crous P.W."/>
            <person name="Fauchery L."/>
            <person name="Girlanda M."/>
            <person name="Hayes R.D."/>
            <person name="Keri Z."/>
            <person name="LaButti K."/>
            <person name="Lipzen A."/>
            <person name="Lombard V."/>
            <person name="Magnuson J."/>
            <person name="Maillard F."/>
            <person name="Murat C."/>
            <person name="Nolan M."/>
            <person name="Ohm R.A."/>
            <person name="Pangilinan J."/>
            <person name="Pereira M.F."/>
            <person name="Perotto S."/>
            <person name="Peter M."/>
            <person name="Pfister S."/>
            <person name="Riley R."/>
            <person name="Sitrit Y."/>
            <person name="Stielow J.B."/>
            <person name="Szollosi G."/>
            <person name="Zifcakova L."/>
            <person name="Stursova M."/>
            <person name="Spatafora J.W."/>
            <person name="Tedersoo L."/>
            <person name="Vaario L.M."/>
            <person name="Yamada A."/>
            <person name="Yan M."/>
            <person name="Wang P."/>
            <person name="Xu J."/>
            <person name="Bruns T."/>
            <person name="Baldrian P."/>
            <person name="Vilgalys R."/>
            <person name="Dunand C."/>
            <person name="Henrissat B."/>
            <person name="Grigoriev I.V."/>
            <person name="Hibbett D."/>
            <person name="Nagy L.G."/>
            <person name="Martin F.M."/>
        </authorList>
    </citation>
    <scope>NUCLEOTIDE SEQUENCE</scope>
    <source>
        <strain evidence="1">P2</strain>
    </source>
</reference>
<comment type="caution">
    <text evidence="1">The sequence shown here is derived from an EMBL/GenBank/DDBJ whole genome shotgun (WGS) entry which is preliminary data.</text>
</comment>
<dbReference type="EMBL" id="MU117980">
    <property type="protein sequence ID" value="KAF9650826.1"/>
    <property type="molecule type" value="Genomic_DNA"/>
</dbReference>
<evidence type="ECO:0000313" key="2">
    <source>
        <dbReference type="Proteomes" id="UP000886501"/>
    </source>
</evidence>
<organism evidence="1 2">
    <name type="scientific">Thelephora ganbajun</name>
    <name type="common">Ganba fungus</name>
    <dbReference type="NCBI Taxonomy" id="370292"/>
    <lineage>
        <taxon>Eukaryota</taxon>
        <taxon>Fungi</taxon>
        <taxon>Dikarya</taxon>
        <taxon>Basidiomycota</taxon>
        <taxon>Agaricomycotina</taxon>
        <taxon>Agaricomycetes</taxon>
        <taxon>Thelephorales</taxon>
        <taxon>Thelephoraceae</taxon>
        <taxon>Thelephora</taxon>
    </lineage>
</organism>
<dbReference type="Proteomes" id="UP000886501">
    <property type="component" value="Unassembled WGS sequence"/>
</dbReference>
<evidence type="ECO:0000313" key="1">
    <source>
        <dbReference type="EMBL" id="KAF9650826.1"/>
    </source>
</evidence>